<evidence type="ECO:0000313" key="1">
    <source>
        <dbReference type="EMBL" id="MBP2363377.1"/>
    </source>
</evidence>
<gene>
    <name evidence="1" type="ORF">JOF59_005869</name>
</gene>
<dbReference type="RefSeq" id="WP_209471410.1">
    <property type="nucleotide sequence ID" value="NZ_BMWJ01000023.1"/>
</dbReference>
<dbReference type="Proteomes" id="UP001519311">
    <property type="component" value="Unassembled WGS sequence"/>
</dbReference>
<organism evidence="1 2">
    <name type="scientific">Streptomyces clavifer</name>
    <dbReference type="NCBI Taxonomy" id="68188"/>
    <lineage>
        <taxon>Bacteria</taxon>
        <taxon>Bacillati</taxon>
        <taxon>Actinomycetota</taxon>
        <taxon>Actinomycetes</taxon>
        <taxon>Kitasatosporales</taxon>
        <taxon>Streptomycetaceae</taxon>
        <taxon>Streptomyces</taxon>
    </lineage>
</organism>
<name>A0ABS4VHN5_9ACTN</name>
<keyword evidence="2" id="KW-1185">Reference proteome</keyword>
<accession>A0ABS4VHN5</accession>
<sequence>MRVSARLRRRFHRTARLLSVRRSEPGSLPALQVAGVLVFAYIDADSSAVRVSVDLDTAHRALLRPDRSVPLEITVQGSRVFRE</sequence>
<proteinExistence type="predicted"/>
<reference evidence="1 2" key="1">
    <citation type="submission" date="2021-03" db="EMBL/GenBank/DDBJ databases">
        <title>Sequencing the genomes of 1000 actinobacteria strains.</title>
        <authorList>
            <person name="Klenk H.-P."/>
        </authorList>
    </citation>
    <scope>NUCLEOTIDE SEQUENCE [LARGE SCALE GENOMIC DNA]</scope>
    <source>
        <strain evidence="1 2">DSM 40843</strain>
    </source>
</reference>
<protein>
    <submittedName>
        <fullName evidence="1">Uncharacterized protein</fullName>
    </submittedName>
</protein>
<evidence type="ECO:0000313" key="2">
    <source>
        <dbReference type="Proteomes" id="UP001519311"/>
    </source>
</evidence>
<dbReference type="EMBL" id="JAGINS010000002">
    <property type="protein sequence ID" value="MBP2363377.1"/>
    <property type="molecule type" value="Genomic_DNA"/>
</dbReference>
<comment type="caution">
    <text evidence="1">The sequence shown here is derived from an EMBL/GenBank/DDBJ whole genome shotgun (WGS) entry which is preliminary data.</text>
</comment>